<feature type="compositionally biased region" description="Basic and acidic residues" evidence="1">
    <location>
        <begin position="80"/>
        <end position="99"/>
    </location>
</feature>
<dbReference type="Proteomes" id="UP000275385">
    <property type="component" value="Unassembled WGS sequence"/>
</dbReference>
<feature type="compositionally biased region" description="Polar residues" evidence="1">
    <location>
        <begin position="59"/>
        <end position="78"/>
    </location>
</feature>
<feature type="region of interest" description="Disordered" evidence="1">
    <location>
        <begin position="38"/>
        <end position="99"/>
    </location>
</feature>
<sequence>MLTATYGAKRTTSNATVMTDTAKSPLSHWVEPGKMFTVSVGSPTPRNPFRSKQEHQRSADNSTHFRATRLQAQSSSQHGAIHDGHRPRDRTVMAGILEH</sequence>
<evidence type="ECO:0000256" key="1">
    <source>
        <dbReference type="SAM" id="MobiDB-lite"/>
    </source>
</evidence>
<comment type="caution">
    <text evidence="2">The sequence shown here is derived from an EMBL/GenBank/DDBJ whole genome shotgun (WGS) entry which is preliminary data.</text>
</comment>
<evidence type="ECO:0000313" key="2">
    <source>
        <dbReference type="EMBL" id="RKU40905.1"/>
    </source>
</evidence>
<evidence type="ECO:0000313" key="3">
    <source>
        <dbReference type="Proteomes" id="UP000275385"/>
    </source>
</evidence>
<name>A0A420XZ17_9PEZI</name>
<feature type="compositionally biased region" description="Polar residues" evidence="1">
    <location>
        <begin position="10"/>
        <end position="20"/>
    </location>
</feature>
<organism evidence="2 3">
    <name type="scientific">Coniochaeta pulveracea</name>
    <dbReference type="NCBI Taxonomy" id="177199"/>
    <lineage>
        <taxon>Eukaryota</taxon>
        <taxon>Fungi</taxon>
        <taxon>Dikarya</taxon>
        <taxon>Ascomycota</taxon>
        <taxon>Pezizomycotina</taxon>
        <taxon>Sordariomycetes</taxon>
        <taxon>Sordariomycetidae</taxon>
        <taxon>Coniochaetales</taxon>
        <taxon>Coniochaetaceae</taxon>
        <taxon>Coniochaeta</taxon>
    </lineage>
</organism>
<gene>
    <name evidence="2" type="ORF">DL546_003798</name>
</gene>
<feature type="region of interest" description="Disordered" evidence="1">
    <location>
        <begin position="1"/>
        <end position="20"/>
    </location>
</feature>
<proteinExistence type="predicted"/>
<dbReference type="EMBL" id="QVQW01000088">
    <property type="protein sequence ID" value="RKU40905.1"/>
    <property type="molecule type" value="Genomic_DNA"/>
</dbReference>
<accession>A0A420XZ17</accession>
<dbReference type="AlphaFoldDB" id="A0A420XZ17"/>
<protein>
    <submittedName>
        <fullName evidence="2">Uncharacterized protein</fullName>
    </submittedName>
</protein>
<reference evidence="2 3" key="1">
    <citation type="submission" date="2018-08" db="EMBL/GenBank/DDBJ databases">
        <title>Draft genome of the lignicolous fungus Coniochaeta pulveracea.</title>
        <authorList>
            <person name="Borstlap C.J."/>
            <person name="De Witt R.N."/>
            <person name="Botha A."/>
            <person name="Volschenk H."/>
        </authorList>
    </citation>
    <scope>NUCLEOTIDE SEQUENCE [LARGE SCALE GENOMIC DNA]</scope>
    <source>
        <strain evidence="2 3">CAB683</strain>
    </source>
</reference>
<keyword evidence="3" id="KW-1185">Reference proteome</keyword>